<dbReference type="EMBL" id="JBIYXZ010002080">
    <property type="protein sequence ID" value="KAL3050826.1"/>
    <property type="molecule type" value="Genomic_DNA"/>
</dbReference>
<dbReference type="InterPro" id="IPR015048">
    <property type="entry name" value="DUF1899"/>
</dbReference>
<dbReference type="AlphaFoldDB" id="A0ABD2GB68"/>
<evidence type="ECO:0000313" key="5">
    <source>
        <dbReference type="EMBL" id="KAL3050990.1"/>
    </source>
</evidence>
<dbReference type="SMART" id="SM01166">
    <property type="entry name" value="DUF1899"/>
    <property type="match status" value="1"/>
</dbReference>
<dbReference type="InterPro" id="IPR015943">
    <property type="entry name" value="WD40/YVTN_repeat-like_dom_sf"/>
</dbReference>
<protein>
    <recommendedName>
        <fullName evidence="3">DUF1899 domain-containing protein</fullName>
    </recommendedName>
</protein>
<proteinExistence type="predicted"/>
<evidence type="ECO:0000259" key="3">
    <source>
        <dbReference type="SMART" id="SM01166"/>
    </source>
</evidence>
<dbReference type="Pfam" id="PF08953">
    <property type="entry name" value="DUF1899"/>
    <property type="match status" value="1"/>
</dbReference>
<keyword evidence="6" id="KW-1185">Reference proteome</keyword>
<reference evidence="5 6" key="2">
    <citation type="journal article" date="2024" name="G3 (Bethesda)">
        <title>The genome of the cryopelagic Antarctic bald notothen, Trematomus borchgrevinki.</title>
        <authorList>
            <person name="Rayamajhi N."/>
            <person name="Rivera-Colon A.G."/>
            <person name="Minhas B.F."/>
            <person name="Cheng C.C."/>
            <person name="Catchen J.M."/>
        </authorList>
    </citation>
    <scope>NUCLEOTIDE SEQUENCE [LARGE SCALE GENOMIC DNA]</scope>
    <source>
        <strain evidence="5">AGRC-2024</strain>
    </source>
</reference>
<comment type="caution">
    <text evidence="5">The sequence shown here is derived from an EMBL/GenBank/DDBJ whole genome shotgun (WGS) entry which is preliminary data.</text>
</comment>
<feature type="domain" description="DUF1899" evidence="3">
    <location>
        <begin position="3"/>
        <end position="61"/>
    </location>
</feature>
<sequence>MLKVSSRFGKPSNREHSYYGVPITRGVHDNHYCSAKPCFIAVVTDCEGGGAFLVLPLHHVRILLKR</sequence>
<evidence type="ECO:0000313" key="6">
    <source>
        <dbReference type="Proteomes" id="UP001619887"/>
    </source>
</evidence>
<keyword evidence="2" id="KW-0677">Repeat</keyword>
<dbReference type="Gene3D" id="2.130.10.10">
    <property type="entry name" value="YVTN repeat-like/Quinoprotein amine dehydrogenase"/>
    <property type="match status" value="1"/>
</dbReference>
<reference evidence="5 6" key="1">
    <citation type="journal article" date="2022" name="G3 (Bethesda)">
        <title>Evaluating Illumina-, Nanopore-, and PacBio-based genome assembly strategies with the bald notothen, Trematomus borchgrevinki.</title>
        <authorList>
            <person name="Rayamajhi N."/>
            <person name="Cheng C.C."/>
            <person name="Catchen J.M."/>
        </authorList>
    </citation>
    <scope>NUCLEOTIDE SEQUENCE [LARGE SCALE GENOMIC DNA]</scope>
    <source>
        <strain evidence="5">AGRC-2024</strain>
    </source>
</reference>
<name>A0ABD2GB68_PAGBO</name>
<accession>A0ABD2GB68</accession>
<organism evidence="5 6">
    <name type="scientific">Pagothenia borchgrevinki</name>
    <name type="common">Bald rockcod</name>
    <name type="synonym">Trematomus borchgrevinki</name>
    <dbReference type="NCBI Taxonomy" id="8213"/>
    <lineage>
        <taxon>Eukaryota</taxon>
        <taxon>Metazoa</taxon>
        <taxon>Chordata</taxon>
        <taxon>Craniata</taxon>
        <taxon>Vertebrata</taxon>
        <taxon>Euteleostomi</taxon>
        <taxon>Actinopterygii</taxon>
        <taxon>Neopterygii</taxon>
        <taxon>Teleostei</taxon>
        <taxon>Neoteleostei</taxon>
        <taxon>Acanthomorphata</taxon>
        <taxon>Eupercaria</taxon>
        <taxon>Perciformes</taxon>
        <taxon>Notothenioidei</taxon>
        <taxon>Nototheniidae</taxon>
        <taxon>Pagothenia</taxon>
    </lineage>
</organism>
<keyword evidence="1" id="KW-0853">WD repeat</keyword>
<evidence type="ECO:0000256" key="1">
    <source>
        <dbReference type="ARBA" id="ARBA00022574"/>
    </source>
</evidence>
<evidence type="ECO:0000313" key="4">
    <source>
        <dbReference type="EMBL" id="KAL3050826.1"/>
    </source>
</evidence>
<gene>
    <name evidence="4" type="ORF">OYC64_001150</name>
    <name evidence="5" type="ORF">OYC64_001296</name>
</gene>
<evidence type="ECO:0000256" key="2">
    <source>
        <dbReference type="ARBA" id="ARBA00022737"/>
    </source>
</evidence>
<dbReference type="EMBL" id="JBIYXZ010002080">
    <property type="protein sequence ID" value="KAL3050990.1"/>
    <property type="molecule type" value="Genomic_DNA"/>
</dbReference>
<dbReference type="Proteomes" id="UP001619887">
    <property type="component" value="Unassembled WGS sequence"/>
</dbReference>